<protein>
    <submittedName>
        <fullName evidence="8">Protease3</fullName>
    </submittedName>
    <submittedName>
        <fullName evidence="9">Zn-dependent peptidase</fullName>
    </submittedName>
</protein>
<evidence type="ECO:0000259" key="6">
    <source>
        <dbReference type="Pfam" id="PF00675"/>
    </source>
</evidence>
<keyword evidence="11" id="KW-1185">Reference proteome</keyword>
<name>A0A377Q3Y8_9NEIS</name>
<dbReference type="InterPro" id="IPR050626">
    <property type="entry name" value="Peptidase_M16"/>
</dbReference>
<evidence type="ECO:0000256" key="5">
    <source>
        <dbReference type="ARBA" id="ARBA00023049"/>
    </source>
</evidence>
<dbReference type="Proteomes" id="UP000295794">
    <property type="component" value="Unassembled WGS sequence"/>
</dbReference>
<dbReference type="GO" id="GO:0046872">
    <property type="term" value="F:metal ion binding"/>
    <property type="evidence" value="ECO:0007669"/>
    <property type="project" value="InterPro"/>
</dbReference>
<feature type="domain" description="Peptidase M16 C-terminal" evidence="7">
    <location>
        <begin position="190"/>
        <end position="367"/>
    </location>
</feature>
<dbReference type="Gene3D" id="3.30.830.10">
    <property type="entry name" value="Metalloenzyme, LuxS/M16 peptidase-like"/>
    <property type="match status" value="3"/>
</dbReference>
<dbReference type="EMBL" id="UGHR01000001">
    <property type="protein sequence ID" value="STQ89653.1"/>
    <property type="molecule type" value="Genomic_DNA"/>
</dbReference>
<evidence type="ECO:0000256" key="1">
    <source>
        <dbReference type="ARBA" id="ARBA00007261"/>
    </source>
</evidence>
<keyword evidence="2 8" id="KW-0645">Protease</keyword>
<dbReference type="AlphaFoldDB" id="A0A377Q3Y8"/>
<dbReference type="GO" id="GO:0006508">
    <property type="term" value="P:proteolysis"/>
    <property type="evidence" value="ECO:0007669"/>
    <property type="project" value="UniProtKB-KW"/>
</dbReference>
<evidence type="ECO:0000256" key="4">
    <source>
        <dbReference type="ARBA" id="ARBA00022833"/>
    </source>
</evidence>
<organism evidence="8 10">
    <name type="scientific">Iodobacter fluviatilis</name>
    <dbReference type="NCBI Taxonomy" id="537"/>
    <lineage>
        <taxon>Bacteria</taxon>
        <taxon>Pseudomonadati</taxon>
        <taxon>Pseudomonadota</taxon>
        <taxon>Betaproteobacteria</taxon>
        <taxon>Neisseriales</taxon>
        <taxon>Chitinibacteraceae</taxon>
        <taxon>Iodobacter</taxon>
    </lineage>
</organism>
<sequence>MSNVQAAETKPEILPLLPTDVRHGQLANGLNYYIKRNAEPAEKVELRLLVNVGSLSEADDERGVAHLLEHMAFRRTKHFGPGALKAFLESQGMSLGGDINAFTFHEWTNYQISVTREALPQALQLLADWANGIEMDAAELALEREVVLDEGRLRQSWADFYQSLLQGIYPNEPQYSKRLAIGDADIVKNIPLEKVKAFYKREYQAQRMTLLIAGDFQPQEAEDKIKTLFAGIEKGTAPIGYAHPAAASGLRFFSHRNVPGIAHPQAIWGWALPAESMNDADAAFNNFKRGMLGTLLQQRLSVQARKDGSPFVDASYFNGHGVSLPTRQIEFTLSVSVKDKQMKEALQALYRELERAKRFGFSQQELAHSFEIYRKNQSSVSSHSDWIGRLQKHAQFGETARDSFGMFQQLKIFFAATTSGVLQDELKRLLLSPDQVATILLPPAVSSYSMFFEKTAQNIVDAVRAEPLENIAQEVNNKPLLAHPPQPGKIVSEQDEPTTEGTLFKLSNGIEVLITPPKGSGDRVGFSARAAGGMAALTKKLYPAGLTLVQYLNQAGLGEFSGSELKQRLSSQTELKFYPFVYADQQGLAGEVDAADIETLLQLQYLAWTATRDDKAAATLSKDLAYQLMVSNANSLYTGLNEKHYGALWPYPAYWQNYNFDASLSELIEARNTLFGNPRAFRFVLSGVMNNKPNKDLIEQYIASLPTKEVAVFKPEPLAHGRGNEIHQMIPQPLSMRFWHAYVPLPANSGGEGVARFLSQLVQQRLWQALRENTGETYGVYSNFELTAWQGLLLSVVYQTDIKQCDQAAKITVAEIARLRNEAPTMNEVNNVRAILLKAQQERRNKPIQNAEALSWYWLIDGSVKGSAADFANFTPEYIHQYARSWLGQNYWAVGNFNCQNTADLTPLAGD</sequence>
<dbReference type="Pfam" id="PF00675">
    <property type="entry name" value="Peptidase_M16"/>
    <property type="match status" value="1"/>
</dbReference>
<keyword evidence="4" id="KW-0862">Zinc</keyword>
<dbReference type="InterPro" id="IPR011765">
    <property type="entry name" value="Pept_M16_N"/>
</dbReference>
<dbReference type="SUPFAM" id="SSF63411">
    <property type="entry name" value="LuxS/MPP-like metallohydrolase"/>
    <property type="match status" value="4"/>
</dbReference>
<dbReference type="PANTHER" id="PTHR43690:SF17">
    <property type="entry name" value="PROTEIN YHJJ"/>
    <property type="match status" value="1"/>
</dbReference>
<evidence type="ECO:0000259" key="7">
    <source>
        <dbReference type="Pfam" id="PF05193"/>
    </source>
</evidence>
<proteinExistence type="inferred from homology"/>
<dbReference type="InterPro" id="IPR007863">
    <property type="entry name" value="Peptidase_M16_C"/>
</dbReference>
<evidence type="ECO:0000313" key="9">
    <source>
        <dbReference type="EMBL" id="TCU90626.1"/>
    </source>
</evidence>
<reference evidence="9 11" key="2">
    <citation type="submission" date="2019-03" db="EMBL/GenBank/DDBJ databases">
        <title>Genomic Encyclopedia of Type Strains, Phase IV (KMG-IV): sequencing the most valuable type-strain genomes for metagenomic binning, comparative biology and taxonomic classification.</title>
        <authorList>
            <person name="Goeker M."/>
        </authorList>
    </citation>
    <scope>NUCLEOTIDE SEQUENCE [LARGE SCALE GENOMIC DNA]</scope>
    <source>
        <strain evidence="9 11">DSM 3764</strain>
    </source>
</reference>
<dbReference type="InterPro" id="IPR011249">
    <property type="entry name" value="Metalloenz_LuxS/M16"/>
</dbReference>
<feature type="domain" description="Peptidase M16 N-terminal" evidence="6">
    <location>
        <begin position="36"/>
        <end position="150"/>
    </location>
</feature>
<keyword evidence="5" id="KW-0482">Metalloprotease</keyword>
<evidence type="ECO:0000313" key="10">
    <source>
        <dbReference type="Proteomes" id="UP000255108"/>
    </source>
</evidence>
<dbReference type="Pfam" id="PF05193">
    <property type="entry name" value="Peptidase_M16_C"/>
    <property type="match status" value="2"/>
</dbReference>
<feature type="domain" description="Peptidase M16 C-terminal" evidence="7">
    <location>
        <begin position="670"/>
        <end position="836"/>
    </location>
</feature>
<keyword evidence="3" id="KW-0378">Hydrolase</keyword>
<evidence type="ECO:0000313" key="8">
    <source>
        <dbReference type="EMBL" id="STQ89653.1"/>
    </source>
</evidence>
<evidence type="ECO:0000313" key="11">
    <source>
        <dbReference type="Proteomes" id="UP000295794"/>
    </source>
</evidence>
<dbReference type="PANTHER" id="PTHR43690">
    <property type="entry name" value="NARDILYSIN"/>
    <property type="match status" value="1"/>
</dbReference>
<dbReference type="Proteomes" id="UP000255108">
    <property type="component" value="Unassembled WGS sequence"/>
</dbReference>
<dbReference type="GO" id="GO:0008237">
    <property type="term" value="F:metallopeptidase activity"/>
    <property type="evidence" value="ECO:0007669"/>
    <property type="project" value="UniProtKB-KW"/>
</dbReference>
<accession>A0A377Q3Y8</accession>
<evidence type="ECO:0000256" key="3">
    <source>
        <dbReference type="ARBA" id="ARBA00022801"/>
    </source>
</evidence>
<gene>
    <name evidence="8" type="primary">yhjJ</name>
    <name evidence="9" type="ORF">EV682_101668</name>
    <name evidence="8" type="ORF">NCTC11159_00685</name>
</gene>
<evidence type="ECO:0000256" key="2">
    <source>
        <dbReference type="ARBA" id="ARBA00022670"/>
    </source>
</evidence>
<reference evidence="8 10" key="1">
    <citation type="submission" date="2018-06" db="EMBL/GenBank/DDBJ databases">
        <authorList>
            <consortium name="Pathogen Informatics"/>
            <person name="Doyle S."/>
        </authorList>
    </citation>
    <scope>NUCLEOTIDE SEQUENCE [LARGE SCALE GENOMIC DNA]</scope>
    <source>
        <strain evidence="8 10">NCTC11159</strain>
    </source>
</reference>
<comment type="similarity">
    <text evidence="1">Belongs to the peptidase M16 family.</text>
</comment>
<dbReference type="EMBL" id="SMBT01000001">
    <property type="protein sequence ID" value="TCU90626.1"/>
    <property type="molecule type" value="Genomic_DNA"/>
</dbReference>